<dbReference type="Proteomes" id="UP000780801">
    <property type="component" value="Unassembled WGS sequence"/>
</dbReference>
<reference evidence="1" key="1">
    <citation type="journal article" date="2020" name="Fungal Divers.">
        <title>Resolving the Mortierellaceae phylogeny through synthesis of multi-gene phylogenetics and phylogenomics.</title>
        <authorList>
            <person name="Vandepol N."/>
            <person name="Liber J."/>
            <person name="Desiro A."/>
            <person name="Na H."/>
            <person name="Kennedy M."/>
            <person name="Barry K."/>
            <person name="Grigoriev I.V."/>
            <person name="Miller A.N."/>
            <person name="O'Donnell K."/>
            <person name="Stajich J.E."/>
            <person name="Bonito G."/>
        </authorList>
    </citation>
    <scope>NUCLEOTIDE SEQUENCE</scope>
    <source>
        <strain evidence="1">KOD1015</strain>
    </source>
</reference>
<dbReference type="InterPro" id="IPR036465">
    <property type="entry name" value="vWFA_dom_sf"/>
</dbReference>
<dbReference type="Gene3D" id="3.40.50.410">
    <property type="entry name" value="von Willebrand factor, type A domain"/>
    <property type="match status" value="1"/>
</dbReference>
<protein>
    <recommendedName>
        <fullName evidence="3">VWFA domain-containing protein</fullName>
    </recommendedName>
</protein>
<dbReference type="OrthoDB" id="10006997at2759"/>
<evidence type="ECO:0000313" key="2">
    <source>
        <dbReference type="Proteomes" id="UP000780801"/>
    </source>
</evidence>
<dbReference type="AlphaFoldDB" id="A0A9P6KE35"/>
<proteinExistence type="predicted"/>
<keyword evidence="2" id="KW-1185">Reference proteome</keyword>
<dbReference type="EMBL" id="JAABOA010001469">
    <property type="protein sequence ID" value="KAF9581483.1"/>
    <property type="molecule type" value="Genomic_DNA"/>
</dbReference>
<accession>A0A9P6KE35</accession>
<sequence>MTSLEVSSCRAFHPIDGSDHITSLLFDIPPLNEEEPMPMVEKETFFHICLDISGSMAGSGLTCAKAAMKQLIDHLIKVCEVSPSRIWVYLFNTHSAARQLGQSDDERWLANIQSNGGKCTSFDPVMKDVASRIQTQYNNVKSNSAIGEVGDMDVTVFFLTDGQGPCGESTKSVVAKTFGENSGLCSTVHTFGFTRDHETRILSWLTSLGSETGCFQYIESSAEIEKSMSVTLDLLGDSVMAVPRKIEIWTGSDDNLIEEAEHWKQVKLANDRTSGPIQETPIRWLSRDDNECIVSINTFIQTELLKMAESINSIVCNSGLNQEEKRSELSKMDTKTEGYLETIGTITSTSVRIKEKVSREKCTTACQATRSIMNRFLTLKADAHKMGVISNSTLAEFNNLAYGQINMSKMKAKLDARAGKNVKMFEELDEKVTKVIEAIDFDLLEQNASEFEKRELCCALSTNTYIETLQDGDCLCMTMDVSRGPSAIADPSQLVIKSIFPTYWSSSMFTMALGHSLETTMPENVHGGFDRDVDARIAPGLANENITGVLPLYINEEHWKVARLRMKPIMGYVVTLDATGYTYSQQTTVPFLVLVKALGTHPMTEFQIQSKSLRENTKKQLELWCESHTNRTADVITNNYVFLGQVISAVRTGDITKEELLQWLPKLERFMVEEQIRRDMSWRVNEQLMGEILNWCSLNYSRDVEGPCRRFKDQYDAYMVKSSGSIDESVGNHYRSLYLRELREQRGIDQVEEKVEDTITVKALSITEELIEMPVLLVPEFDIVGWELTESSKERLGQIQHSIAPGADKVLRLLTFMGAIGAGMEVKQALEERLGTKEPHQLADEYFAKYSAKINLATLLQAYAHTKNSDRRSVVNMMTPFEREASTGQDRAEDEALKYIKSLCHAKMSMCFNRAVNEVEERHAELRMNAGARVFCETDDLMIAAGVLIEAKFRGSTGGSLSTKCARTRMVQPKGKIQMLIRGVHDGVRLFFDKYDDDDSIVWHPIKQTLYRMFTNHHDALNYSE</sequence>
<evidence type="ECO:0000313" key="1">
    <source>
        <dbReference type="EMBL" id="KAF9581483.1"/>
    </source>
</evidence>
<dbReference type="SUPFAM" id="SSF53300">
    <property type="entry name" value="vWA-like"/>
    <property type="match status" value="1"/>
</dbReference>
<feature type="non-terminal residue" evidence="1">
    <location>
        <position position="1"/>
    </location>
</feature>
<gene>
    <name evidence="1" type="ORF">BGW38_001475</name>
</gene>
<organism evidence="1 2">
    <name type="scientific">Lunasporangiospora selenospora</name>
    <dbReference type="NCBI Taxonomy" id="979761"/>
    <lineage>
        <taxon>Eukaryota</taxon>
        <taxon>Fungi</taxon>
        <taxon>Fungi incertae sedis</taxon>
        <taxon>Mucoromycota</taxon>
        <taxon>Mortierellomycotina</taxon>
        <taxon>Mortierellomycetes</taxon>
        <taxon>Mortierellales</taxon>
        <taxon>Mortierellaceae</taxon>
        <taxon>Lunasporangiospora</taxon>
    </lineage>
</organism>
<evidence type="ECO:0008006" key="3">
    <source>
        <dbReference type="Google" id="ProtNLM"/>
    </source>
</evidence>
<comment type="caution">
    <text evidence="1">The sequence shown here is derived from an EMBL/GenBank/DDBJ whole genome shotgun (WGS) entry which is preliminary data.</text>
</comment>
<name>A0A9P6KE35_9FUNG</name>